<proteinExistence type="predicted"/>
<sequence>MQIARIGEISVMQKLFDEEKFRADYKDEEGITPLHVCSILLKNAAQIPRRAVPTA</sequence>
<gene>
    <name evidence="1" type="ORF">BO66DRAFT_388712</name>
</gene>
<dbReference type="EMBL" id="KZ824938">
    <property type="protein sequence ID" value="RAH73614.1"/>
    <property type="molecule type" value="Genomic_DNA"/>
</dbReference>
<protein>
    <submittedName>
        <fullName evidence="1">Uncharacterized protein</fullName>
    </submittedName>
</protein>
<evidence type="ECO:0000313" key="1">
    <source>
        <dbReference type="EMBL" id="RAH73614.1"/>
    </source>
</evidence>
<accession>A0ACD1HID4</accession>
<name>A0ACD1HID4_9EURO</name>
<dbReference type="Proteomes" id="UP000249661">
    <property type="component" value="Unassembled WGS sequence"/>
</dbReference>
<keyword evidence="2" id="KW-1185">Reference proteome</keyword>
<evidence type="ECO:0000313" key="2">
    <source>
        <dbReference type="Proteomes" id="UP000249661"/>
    </source>
</evidence>
<organism evidence="1 2">
    <name type="scientific">Aspergillus aculeatinus CBS 121060</name>
    <dbReference type="NCBI Taxonomy" id="1448322"/>
    <lineage>
        <taxon>Eukaryota</taxon>
        <taxon>Fungi</taxon>
        <taxon>Dikarya</taxon>
        <taxon>Ascomycota</taxon>
        <taxon>Pezizomycotina</taxon>
        <taxon>Eurotiomycetes</taxon>
        <taxon>Eurotiomycetidae</taxon>
        <taxon>Eurotiales</taxon>
        <taxon>Aspergillaceae</taxon>
        <taxon>Aspergillus</taxon>
        <taxon>Aspergillus subgen. Circumdati</taxon>
    </lineage>
</organism>
<reference evidence="1" key="1">
    <citation type="submission" date="2018-02" db="EMBL/GenBank/DDBJ databases">
        <title>The genomes of Aspergillus section Nigri reveals drivers in fungal speciation.</title>
        <authorList>
            <consortium name="DOE Joint Genome Institute"/>
            <person name="Vesth T.C."/>
            <person name="Nybo J."/>
            <person name="Theobald S."/>
            <person name="Brandl J."/>
            <person name="Frisvad J.C."/>
            <person name="Nielsen K.F."/>
            <person name="Lyhne E.K."/>
            <person name="Kogle M.E."/>
            <person name="Kuo A."/>
            <person name="Riley R."/>
            <person name="Clum A."/>
            <person name="Nolan M."/>
            <person name="Lipzen A."/>
            <person name="Salamov A."/>
            <person name="Henrissat B."/>
            <person name="Wiebenga A."/>
            <person name="De vries R.P."/>
            <person name="Grigoriev I.V."/>
            <person name="Mortensen U.H."/>
            <person name="Andersen M.R."/>
            <person name="Baker S.E."/>
        </authorList>
    </citation>
    <scope>NUCLEOTIDE SEQUENCE</scope>
    <source>
        <strain evidence="1">CBS 121060</strain>
    </source>
</reference>